<accession>A0A0E0JIW2</accession>
<organism evidence="3">
    <name type="scientific">Oryza punctata</name>
    <name type="common">Red rice</name>
    <dbReference type="NCBI Taxonomy" id="4537"/>
    <lineage>
        <taxon>Eukaryota</taxon>
        <taxon>Viridiplantae</taxon>
        <taxon>Streptophyta</taxon>
        <taxon>Embryophyta</taxon>
        <taxon>Tracheophyta</taxon>
        <taxon>Spermatophyta</taxon>
        <taxon>Magnoliopsida</taxon>
        <taxon>Liliopsida</taxon>
        <taxon>Poales</taxon>
        <taxon>Poaceae</taxon>
        <taxon>BOP clade</taxon>
        <taxon>Oryzoideae</taxon>
        <taxon>Oryzeae</taxon>
        <taxon>Oryzinae</taxon>
        <taxon>Oryza</taxon>
    </lineage>
</organism>
<dbReference type="STRING" id="4537.A0A0E0JIW2"/>
<protein>
    <recommendedName>
        <fullName evidence="5">Wall-associated receptor kinase galacturonan-binding domain-containing protein</fullName>
    </recommendedName>
</protein>
<dbReference type="Proteomes" id="UP000026962">
    <property type="component" value="Chromosome 1"/>
</dbReference>
<comment type="similarity">
    <text evidence="1">Belongs to the 'GDSL' lipolytic enzyme family.</text>
</comment>
<reference evidence="3" key="2">
    <citation type="submission" date="2018-05" db="EMBL/GenBank/DDBJ databases">
        <title>OpunRS2 (Oryza punctata Reference Sequence Version 2).</title>
        <authorList>
            <person name="Zhang J."/>
            <person name="Kudrna D."/>
            <person name="Lee S."/>
            <person name="Talag J."/>
            <person name="Welchert J."/>
            <person name="Wing R.A."/>
        </authorList>
    </citation>
    <scope>NUCLEOTIDE SEQUENCE [LARGE SCALE GENOMIC DNA]</scope>
</reference>
<dbReference type="PANTHER" id="PTHR22835">
    <property type="entry name" value="ZINC FINGER FYVE DOMAIN CONTAINING PROTEIN"/>
    <property type="match status" value="1"/>
</dbReference>
<evidence type="ECO:0008006" key="5">
    <source>
        <dbReference type="Google" id="ProtNLM"/>
    </source>
</evidence>
<feature type="signal peptide" evidence="2">
    <location>
        <begin position="1"/>
        <end position="20"/>
    </location>
</feature>
<dbReference type="Gene3D" id="3.40.50.1110">
    <property type="entry name" value="SGNH hydrolase"/>
    <property type="match status" value="1"/>
</dbReference>
<dbReference type="eggNOG" id="ENOG502QSMM">
    <property type="taxonomic scope" value="Eukaryota"/>
</dbReference>
<evidence type="ECO:0000256" key="1">
    <source>
        <dbReference type="ARBA" id="ARBA00008668"/>
    </source>
</evidence>
<dbReference type="EnsemblPlants" id="OPUNC01G16320.1">
    <property type="protein sequence ID" value="OPUNC01G16320.1"/>
    <property type="gene ID" value="OPUNC01G16320"/>
</dbReference>
<sequence length="180" mass="20011">MELKLVFSIAFLFCLYGVSSSSHYFTLMFSFGDSCKDTGNFTIMATPVMPVWIDKPPYGMTFFGHPTGRRLINQGTVYVIMPANQPRECLLIILMLLMSPNMMDNNGLDCLRDINRFTAGGIIKACCGNGGPYNWNGNASCGTASAVACEDPSMFVHWDGGHYTEAIYRYSIKGWLYGPY</sequence>
<dbReference type="InterPro" id="IPR036514">
    <property type="entry name" value="SGNH_hydro_sf"/>
</dbReference>
<name>A0A0E0JIW2_ORYPU</name>
<dbReference type="AlphaFoldDB" id="A0A0E0JIW2"/>
<dbReference type="PANTHER" id="PTHR22835:SF683">
    <property type="entry name" value="OS05G0506800 PROTEIN"/>
    <property type="match status" value="1"/>
</dbReference>
<dbReference type="Gramene" id="OPUNC01G16320.1">
    <property type="protein sequence ID" value="OPUNC01G16320.1"/>
    <property type="gene ID" value="OPUNC01G16320"/>
</dbReference>
<feature type="chain" id="PRO_5002363986" description="Wall-associated receptor kinase galacturonan-binding domain-containing protein" evidence="2">
    <location>
        <begin position="21"/>
        <end position="180"/>
    </location>
</feature>
<keyword evidence="4" id="KW-1185">Reference proteome</keyword>
<evidence type="ECO:0000256" key="2">
    <source>
        <dbReference type="SAM" id="SignalP"/>
    </source>
</evidence>
<evidence type="ECO:0000313" key="4">
    <source>
        <dbReference type="Proteomes" id="UP000026962"/>
    </source>
</evidence>
<proteinExistence type="inferred from homology"/>
<keyword evidence="2" id="KW-0732">Signal</keyword>
<reference evidence="3" key="1">
    <citation type="submission" date="2015-04" db="UniProtKB">
        <authorList>
            <consortium name="EnsemblPlants"/>
        </authorList>
    </citation>
    <scope>IDENTIFICATION</scope>
</reference>
<dbReference type="HOGENOM" id="CLU_1498626_0_0_1"/>
<dbReference type="OMA" id="ANQPREC"/>
<evidence type="ECO:0000313" key="3">
    <source>
        <dbReference type="EnsemblPlants" id="OPUNC01G16320.1"/>
    </source>
</evidence>